<feature type="compositionally biased region" description="Polar residues" evidence="1">
    <location>
        <begin position="382"/>
        <end position="395"/>
    </location>
</feature>
<feature type="compositionally biased region" description="Polar residues" evidence="1">
    <location>
        <begin position="301"/>
        <end position="311"/>
    </location>
</feature>
<name>A0AAV1HZK3_9CHLO</name>
<feature type="compositionally biased region" description="Basic and acidic residues" evidence="1">
    <location>
        <begin position="135"/>
        <end position="144"/>
    </location>
</feature>
<dbReference type="Proteomes" id="UP001314263">
    <property type="component" value="Unassembled WGS sequence"/>
</dbReference>
<feature type="region of interest" description="Disordered" evidence="1">
    <location>
        <begin position="211"/>
        <end position="339"/>
    </location>
</feature>
<comment type="caution">
    <text evidence="2">The sequence shown here is derived from an EMBL/GenBank/DDBJ whole genome shotgun (WGS) entry which is preliminary data.</text>
</comment>
<feature type="region of interest" description="Disordered" evidence="1">
    <location>
        <begin position="80"/>
        <end position="184"/>
    </location>
</feature>
<feature type="region of interest" description="Disordered" evidence="1">
    <location>
        <begin position="1"/>
        <end position="21"/>
    </location>
</feature>
<accession>A0AAV1HZK3</accession>
<evidence type="ECO:0000256" key="1">
    <source>
        <dbReference type="SAM" id="MobiDB-lite"/>
    </source>
</evidence>
<protein>
    <submittedName>
        <fullName evidence="2">Uncharacterized protein</fullName>
    </submittedName>
</protein>
<dbReference type="AlphaFoldDB" id="A0AAV1HZK3"/>
<evidence type="ECO:0000313" key="3">
    <source>
        <dbReference type="Proteomes" id="UP001314263"/>
    </source>
</evidence>
<proteinExistence type="predicted"/>
<sequence>MPYHAHRAGGAKAKRKRRHSPELAAYAQRIGEPHQPMDEAQADIAHFVPAGPEVPILDDQTVNLDHSTTATVADVYQDMSQRAEAEQQAPAPLQGPRLRRSRRMTRDGRVPSGQASADTGRGTKRHAVQCDETVDAPKPKRQRGEPQQPDCQQASEEAPIPPISAAPAPAVTEAPAAARDPAADLRDETVADTAHLLPAGHEEPVLDAQVAGPDASTAATNAAASEDMPQRAKGEQQGPAPLQGPIYKTRKHMTRDRRVPSGQVSADTGRGTRRHAAQCVETADVPQPKRQRIEPKEPDCQQASEEATTPGDSAAPAPAAAEAPAAASNSSPSSMDETEADIAHSIPAGHEKPILVAQATDLNASTAATNAAVSKDMPQRASPEQQELQKPNLNTASPEEARRYMLDKVHDESGREPWAWRQRVPWKVRKSRLHIETRLSDSPDVPFEVRVWASIKQRILRKNKGVAPEPGNGLFKKYILACAWCSDFS</sequence>
<evidence type="ECO:0000313" key="2">
    <source>
        <dbReference type="EMBL" id="CAK0759596.1"/>
    </source>
</evidence>
<feature type="compositionally biased region" description="Basic residues" evidence="1">
    <location>
        <begin position="1"/>
        <end position="19"/>
    </location>
</feature>
<keyword evidence="3" id="KW-1185">Reference proteome</keyword>
<feature type="compositionally biased region" description="Low complexity" evidence="1">
    <location>
        <begin position="165"/>
        <end position="180"/>
    </location>
</feature>
<feature type="compositionally biased region" description="Low complexity" evidence="1">
    <location>
        <begin position="215"/>
        <end position="225"/>
    </location>
</feature>
<organism evidence="2 3">
    <name type="scientific">Coccomyxa viridis</name>
    <dbReference type="NCBI Taxonomy" id="1274662"/>
    <lineage>
        <taxon>Eukaryota</taxon>
        <taxon>Viridiplantae</taxon>
        <taxon>Chlorophyta</taxon>
        <taxon>core chlorophytes</taxon>
        <taxon>Trebouxiophyceae</taxon>
        <taxon>Trebouxiophyceae incertae sedis</taxon>
        <taxon>Coccomyxaceae</taxon>
        <taxon>Coccomyxa</taxon>
    </lineage>
</organism>
<dbReference type="EMBL" id="CAUYUE010000003">
    <property type="protein sequence ID" value="CAK0759596.1"/>
    <property type="molecule type" value="Genomic_DNA"/>
</dbReference>
<reference evidence="2 3" key="1">
    <citation type="submission" date="2023-10" db="EMBL/GenBank/DDBJ databases">
        <authorList>
            <person name="Maclean D."/>
            <person name="Macfadyen A."/>
        </authorList>
    </citation>
    <scope>NUCLEOTIDE SEQUENCE [LARGE SCALE GENOMIC DNA]</scope>
</reference>
<feature type="region of interest" description="Disordered" evidence="1">
    <location>
        <begin position="368"/>
        <end position="395"/>
    </location>
</feature>
<gene>
    <name evidence="2" type="ORF">CVIRNUC_002709</name>
</gene>
<feature type="compositionally biased region" description="Low complexity" evidence="1">
    <location>
        <begin position="313"/>
        <end position="334"/>
    </location>
</feature>